<dbReference type="Pfam" id="PF13508">
    <property type="entry name" value="Acetyltransf_7"/>
    <property type="match status" value="1"/>
</dbReference>
<keyword evidence="4" id="KW-0012">Acyltransferase</keyword>
<keyword evidence="1" id="KW-0678">Repressor</keyword>
<organism evidence="7 8">
    <name type="scientific">Azospirillum oryzae</name>
    <dbReference type="NCBI Taxonomy" id="286727"/>
    <lineage>
        <taxon>Bacteria</taxon>
        <taxon>Pseudomonadati</taxon>
        <taxon>Pseudomonadota</taxon>
        <taxon>Alphaproteobacteria</taxon>
        <taxon>Rhodospirillales</taxon>
        <taxon>Azospirillaceae</taxon>
        <taxon>Azospirillum</taxon>
    </lineage>
</organism>
<dbReference type="SUPFAM" id="SSF55729">
    <property type="entry name" value="Acyl-CoA N-acyltransferases (Nat)"/>
    <property type="match status" value="1"/>
</dbReference>
<proteinExistence type="predicted"/>
<dbReference type="Gene3D" id="3.40.630.30">
    <property type="match status" value="1"/>
</dbReference>
<evidence type="ECO:0000313" key="7">
    <source>
        <dbReference type="EMBL" id="SMF65956.1"/>
    </source>
</evidence>
<dbReference type="OrthoDB" id="9793394at2"/>
<name>A0A1X7G8N5_9PROT</name>
<evidence type="ECO:0000256" key="5">
    <source>
        <dbReference type="ARBA" id="ARBA00049880"/>
    </source>
</evidence>
<dbReference type="InterPro" id="IPR000182">
    <property type="entry name" value="GNAT_dom"/>
</dbReference>
<evidence type="ECO:0000313" key="8">
    <source>
        <dbReference type="Proteomes" id="UP000192936"/>
    </source>
</evidence>
<evidence type="ECO:0000256" key="2">
    <source>
        <dbReference type="ARBA" id="ARBA00022649"/>
    </source>
</evidence>
<evidence type="ECO:0000259" key="6">
    <source>
        <dbReference type="PROSITE" id="PS51186"/>
    </source>
</evidence>
<dbReference type="EMBL" id="FXAK01000007">
    <property type="protein sequence ID" value="SMF65956.1"/>
    <property type="molecule type" value="Genomic_DNA"/>
</dbReference>
<gene>
    <name evidence="7" type="ORF">SAMN02982917_3454</name>
</gene>
<protein>
    <submittedName>
        <fullName evidence="7">Acetyltransferase (GNAT) domain-containing protein</fullName>
    </submittedName>
</protein>
<dbReference type="AlphaFoldDB" id="A0A1X7G8N5"/>
<dbReference type="Proteomes" id="UP000192936">
    <property type="component" value="Unassembled WGS sequence"/>
</dbReference>
<dbReference type="PROSITE" id="PS51186">
    <property type="entry name" value="GNAT"/>
    <property type="match status" value="1"/>
</dbReference>
<reference evidence="7 8" key="1">
    <citation type="submission" date="2017-04" db="EMBL/GenBank/DDBJ databases">
        <authorList>
            <person name="Afonso C.L."/>
            <person name="Miller P.J."/>
            <person name="Scott M.A."/>
            <person name="Spackman E."/>
            <person name="Goraichik I."/>
            <person name="Dimitrov K.M."/>
            <person name="Suarez D.L."/>
            <person name="Swayne D.E."/>
        </authorList>
    </citation>
    <scope>NUCLEOTIDE SEQUENCE [LARGE SCALE GENOMIC DNA]</scope>
    <source>
        <strain evidence="7 8">A2P</strain>
    </source>
</reference>
<keyword evidence="3 7" id="KW-0808">Transferase</keyword>
<sequence>MEVTDPAAPSAPVPLSGHHDTARFDCGVEQLTAWLRRRAMANQLSGASRTYVVCQGNEVVGYYALATGSVERRSAPSAVARQMPEQIPVILLARLALDASLHGQGFGADLLRDAVGRCLQIADIAGVRAMLVHAIDDRAASFYRRHGFRPCPVSDLTMIATIKELRASL</sequence>
<dbReference type="PANTHER" id="PTHR36449:SF1">
    <property type="entry name" value="ACETYLTRANSFERASE"/>
    <property type="match status" value="1"/>
</dbReference>
<dbReference type="GO" id="GO:0016747">
    <property type="term" value="F:acyltransferase activity, transferring groups other than amino-acyl groups"/>
    <property type="evidence" value="ECO:0007669"/>
    <property type="project" value="InterPro"/>
</dbReference>
<accession>A0A1X7G8N5</accession>
<dbReference type="PANTHER" id="PTHR36449">
    <property type="entry name" value="ACETYLTRANSFERASE-RELATED"/>
    <property type="match status" value="1"/>
</dbReference>
<keyword evidence="2" id="KW-1277">Toxin-antitoxin system</keyword>
<comment type="catalytic activity">
    <reaction evidence="5">
        <text>glycyl-tRNA(Gly) + acetyl-CoA = N-acetylglycyl-tRNA(Gly) + CoA + H(+)</text>
        <dbReference type="Rhea" id="RHEA:81867"/>
        <dbReference type="Rhea" id="RHEA-COMP:9683"/>
        <dbReference type="Rhea" id="RHEA-COMP:19766"/>
        <dbReference type="ChEBI" id="CHEBI:15378"/>
        <dbReference type="ChEBI" id="CHEBI:57287"/>
        <dbReference type="ChEBI" id="CHEBI:57288"/>
        <dbReference type="ChEBI" id="CHEBI:78522"/>
        <dbReference type="ChEBI" id="CHEBI:232036"/>
    </reaction>
</comment>
<dbReference type="RefSeq" id="WP_085087577.1">
    <property type="nucleotide sequence ID" value="NZ_FXAK01000007.1"/>
</dbReference>
<dbReference type="InterPro" id="IPR016181">
    <property type="entry name" value="Acyl_CoA_acyltransferase"/>
</dbReference>
<evidence type="ECO:0000256" key="4">
    <source>
        <dbReference type="ARBA" id="ARBA00023315"/>
    </source>
</evidence>
<evidence type="ECO:0000256" key="3">
    <source>
        <dbReference type="ARBA" id="ARBA00022679"/>
    </source>
</evidence>
<feature type="domain" description="N-acetyltransferase" evidence="6">
    <location>
        <begin position="1"/>
        <end position="168"/>
    </location>
</feature>
<evidence type="ECO:0000256" key="1">
    <source>
        <dbReference type="ARBA" id="ARBA00022491"/>
    </source>
</evidence>
<dbReference type="STRING" id="286727.SAMN02982917_3454"/>